<keyword evidence="2" id="KW-1185">Reference proteome</keyword>
<organism evidence="1 2">
    <name type="scientific">Plakobranchus ocellatus</name>
    <dbReference type="NCBI Taxonomy" id="259542"/>
    <lineage>
        <taxon>Eukaryota</taxon>
        <taxon>Metazoa</taxon>
        <taxon>Spiralia</taxon>
        <taxon>Lophotrochozoa</taxon>
        <taxon>Mollusca</taxon>
        <taxon>Gastropoda</taxon>
        <taxon>Heterobranchia</taxon>
        <taxon>Euthyneura</taxon>
        <taxon>Panpulmonata</taxon>
        <taxon>Sacoglossa</taxon>
        <taxon>Placobranchoidea</taxon>
        <taxon>Plakobranchidae</taxon>
        <taxon>Plakobranchus</taxon>
    </lineage>
</organism>
<gene>
    <name evidence="1" type="ORF">PoB_006664300</name>
</gene>
<reference evidence="1 2" key="1">
    <citation type="journal article" date="2021" name="Elife">
        <title>Chloroplast acquisition without the gene transfer in kleptoplastic sea slugs, Plakobranchus ocellatus.</title>
        <authorList>
            <person name="Maeda T."/>
            <person name="Takahashi S."/>
            <person name="Yoshida T."/>
            <person name="Shimamura S."/>
            <person name="Takaki Y."/>
            <person name="Nagai Y."/>
            <person name="Toyoda A."/>
            <person name="Suzuki Y."/>
            <person name="Arimoto A."/>
            <person name="Ishii H."/>
            <person name="Satoh N."/>
            <person name="Nishiyama T."/>
            <person name="Hasebe M."/>
            <person name="Maruyama T."/>
            <person name="Minagawa J."/>
            <person name="Obokata J."/>
            <person name="Shigenobu S."/>
        </authorList>
    </citation>
    <scope>NUCLEOTIDE SEQUENCE [LARGE SCALE GENOMIC DNA]</scope>
</reference>
<sequence>MTFDTGEVHSPSSVLKIWSPPGAENVWKFFACAGSSMTYSFPGGSNTHTNGIYSHKGSRTCNDRVSFDPQASTFVTVLQAIIRMIPVLPGHLSSSSNLRD</sequence>
<name>A0AAV4D7E1_9GAST</name>
<evidence type="ECO:0000313" key="1">
    <source>
        <dbReference type="EMBL" id="GFO40138.1"/>
    </source>
</evidence>
<protein>
    <submittedName>
        <fullName evidence="1">Uncharacterized protein</fullName>
    </submittedName>
</protein>
<evidence type="ECO:0000313" key="2">
    <source>
        <dbReference type="Proteomes" id="UP000735302"/>
    </source>
</evidence>
<dbReference type="EMBL" id="BLXT01007586">
    <property type="protein sequence ID" value="GFO40138.1"/>
    <property type="molecule type" value="Genomic_DNA"/>
</dbReference>
<dbReference type="AlphaFoldDB" id="A0AAV4D7E1"/>
<proteinExistence type="predicted"/>
<dbReference type="Proteomes" id="UP000735302">
    <property type="component" value="Unassembled WGS sequence"/>
</dbReference>
<comment type="caution">
    <text evidence="1">The sequence shown here is derived from an EMBL/GenBank/DDBJ whole genome shotgun (WGS) entry which is preliminary data.</text>
</comment>
<accession>A0AAV4D7E1</accession>